<dbReference type="AlphaFoldDB" id="A0A8S1HC59"/>
<evidence type="ECO:0000313" key="2">
    <source>
        <dbReference type="EMBL" id="CAD6193184.1"/>
    </source>
</evidence>
<dbReference type="EMBL" id="CAJGYM010000033">
    <property type="protein sequence ID" value="CAD6193184.1"/>
    <property type="molecule type" value="Genomic_DNA"/>
</dbReference>
<name>A0A8S1HC59_9PELO</name>
<keyword evidence="3" id="KW-1185">Reference proteome</keyword>
<evidence type="ECO:0000313" key="3">
    <source>
        <dbReference type="Proteomes" id="UP000835052"/>
    </source>
</evidence>
<feature type="domain" description="BTB" evidence="1">
    <location>
        <begin position="175"/>
        <end position="240"/>
    </location>
</feature>
<dbReference type="SUPFAM" id="SSF54695">
    <property type="entry name" value="POZ domain"/>
    <property type="match status" value="1"/>
</dbReference>
<comment type="caution">
    <text evidence="2">The sequence shown here is derived from an EMBL/GenBank/DDBJ whole genome shotgun (WGS) entry which is preliminary data.</text>
</comment>
<proteinExistence type="predicted"/>
<dbReference type="OrthoDB" id="2347980at2759"/>
<organism evidence="2 3">
    <name type="scientific">Caenorhabditis auriculariae</name>
    <dbReference type="NCBI Taxonomy" id="2777116"/>
    <lineage>
        <taxon>Eukaryota</taxon>
        <taxon>Metazoa</taxon>
        <taxon>Ecdysozoa</taxon>
        <taxon>Nematoda</taxon>
        <taxon>Chromadorea</taxon>
        <taxon>Rhabditida</taxon>
        <taxon>Rhabditina</taxon>
        <taxon>Rhabditomorpha</taxon>
        <taxon>Rhabditoidea</taxon>
        <taxon>Rhabditidae</taxon>
        <taxon>Peloderinae</taxon>
        <taxon>Caenorhabditis</taxon>
    </lineage>
</organism>
<dbReference type="Pfam" id="PF00651">
    <property type="entry name" value="BTB"/>
    <property type="match status" value="1"/>
</dbReference>
<protein>
    <recommendedName>
        <fullName evidence="1">BTB domain-containing protein</fullName>
    </recommendedName>
</protein>
<gene>
    <name evidence="2" type="ORF">CAUJ_LOCUS9103</name>
</gene>
<dbReference type="PANTHER" id="PTHR16064">
    <property type="entry name" value="BTB POZ DOMAIN CONTAINING 7"/>
    <property type="match status" value="1"/>
</dbReference>
<dbReference type="Gene3D" id="1.25.40.420">
    <property type="match status" value="1"/>
</dbReference>
<dbReference type="GO" id="GO:0061138">
    <property type="term" value="P:morphogenesis of a branching epithelium"/>
    <property type="evidence" value="ECO:0007669"/>
    <property type="project" value="InterPro"/>
</dbReference>
<dbReference type="InterPro" id="IPR042345">
    <property type="entry name" value="Btbd7"/>
</dbReference>
<accession>A0A8S1HC59</accession>
<dbReference type="Gene3D" id="3.30.710.10">
    <property type="entry name" value="Potassium Channel Kv1.1, Chain A"/>
    <property type="match status" value="2"/>
</dbReference>
<dbReference type="Proteomes" id="UP000835052">
    <property type="component" value="Unassembled WGS sequence"/>
</dbReference>
<evidence type="ECO:0000259" key="1">
    <source>
        <dbReference type="PROSITE" id="PS50097"/>
    </source>
</evidence>
<dbReference type="PANTHER" id="PTHR16064:SF3">
    <property type="entry name" value="BTB_POZ DOMAIN-CONTAINING PROTEIN 7"/>
    <property type="match status" value="1"/>
</dbReference>
<dbReference type="InterPro" id="IPR000210">
    <property type="entry name" value="BTB/POZ_dom"/>
</dbReference>
<dbReference type="InterPro" id="IPR011333">
    <property type="entry name" value="SKP1/BTB/POZ_sf"/>
</dbReference>
<reference evidence="2" key="1">
    <citation type="submission" date="2020-10" db="EMBL/GenBank/DDBJ databases">
        <authorList>
            <person name="Kikuchi T."/>
        </authorList>
    </citation>
    <scope>NUCLEOTIDE SEQUENCE</scope>
    <source>
        <strain evidence="2">NKZ352</strain>
    </source>
</reference>
<sequence>MENRKLTWQRTLQRQIIGAQNWNLPADALRPTAAARPFRHGAHLLNIFFGSRESGEQVCSRRRIMGGGVSVLHRRTRRHVDLENRTPTPSTPRRTLNNGLTLLQNATCRFKISFQNYTKPFRELICNWPLTDVEALLEEFEANSQLYSLQQECDAARQAEINFSDHFSASRTSLANLKIIFKDQTFDVHHRFISFRCKYFKDLCATSSELDLTLHFEGVDVDDFRSFIGYVYTEKWEGDRENLEELRKKFECNGVLAEDCVLMEKEDLQSGDLIIGLSNTAENKTPFQPYKIRCDASIVGARSQLLQSLLARAPKNELDLTEITLDENIFPRALAPLFVHFFYTDQLDLNMISKSDMSLSSLSEAQAIISGRSPNLNLHRALQVMQVAKFFNIEKLVQLCEDVVVQSLSVENCVAVLNWASDGGSKFVARHALRIVEREFPKKIVNTPSLFDLSQETMLTITASQFVQVTEVELLEAIIKWGEHELLKRLEEREPNILADTCHSISRRGLRRAELSGDELKDILRPFAGKCSH</sequence>
<dbReference type="PROSITE" id="PS50097">
    <property type="entry name" value="BTB"/>
    <property type="match status" value="1"/>
</dbReference>